<dbReference type="InterPro" id="IPR011049">
    <property type="entry name" value="Serralysin-like_metalloprot_C"/>
</dbReference>
<dbReference type="Pfam" id="PF17803">
    <property type="entry name" value="Cadherin_4"/>
    <property type="match status" value="1"/>
</dbReference>
<evidence type="ECO:0000256" key="4">
    <source>
        <dbReference type="SAM" id="MobiDB-lite"/>
    </source>
</evidence>
<evidence type="ECO:0000259" key="5">
    <source>
        <dbReference type="Pfam" id="PF17803"/>
    </source>
</evidence>
<dbReference type="Pfam" id="PF03098">
    <property type="entry name" value="An_peroxidase"/>
    <property type="match status" value="3"/>
</dbReference>
<dbReference type="Proteomes" id="UP001231124">
    <property type="component" value="Unassembled WGS sequence"/>
</dbReference>
<dbReference type="InterPro" id="IPR037120">
    <property type="entry name" value="Haem_peroxidase_sf_animal"/>
</dbReference>
<feature type="domain" description="RapA2 cadherin-like" evidence="5">
    <location>
        <begin position="2024"/>
        <end position="2104"/>
    </location>
</feature>
<dbReference type="InterPro" id="IPR001343">
    <property type="entry name" value="Hemolysn_Ca-bd"/>
</dbReference>
<name>A0ABU0I4W7_9HYPH</name>
<evidence type="ECO:0000256" key="1">
    <source>
        <dbReference type="ARBA" id="ARBA00004613"/>
    </source>
</evidence>
<keyword evidence="7" id="KW-1185">Reference proteome</keyword>
<dbReference type="Pfam" id="PF00353">
    <property type="entry name" value="HemolysinCabind"/>
    <property type="match status" value="12"/>
</dbReference>
<dbReference type="RefSeq" id="WP_238203184.1">
    <property type="nucleotide sequence ID" value="NZ_BPQE01000012.1"/>
</dbReference>
<dbReference type="SUPFAM" id="SSF51120">
    <property type="entry name" value="beta-Roll"/>
    <property type="match status" value="4"/>
</dbReference>
<dbReference type="InterPro" id="IPR010255">
    <property type="entry name" value="Haem_peroxidase_sf"/>
</dbReference>
<dbReference type="PRINTS" id="PR00313">
    <property type="entry name" value="CABNDNGRPT"/>
</dbReference>
<evidence type="ECO:0000313" key="6">
    <source>
        <dbReference type="EMBL" id="MDQ0448706.1"/>
    </source>
</evidence>
<feature type="region of interest" description="Disordered" evidence="4">
    <location>
        <begin position="135"/>
        <end position="154"/>
    </location>
</feature>
<keyword evidence="2" id="KW-0964">Secreted</keyword>
<dbReference type="InterPro" id="IPR018511">
    <property type="entry name" value="Hemolysin-typ_Ca-bd_CS"/>
</dbReference>
<keyword evidence="3" id="KW-0325">Glycoprotein</keyword>
<dbReference type="InterPro" id="IPR019791">
    <property type="entry name" value="Haem_peroxidase_animal"/>
</dbReference>
<evidence type="ECO:0000256" key="2">
    <source>
        <dbReference type="ARBA" id="ARBA00022525"/>
    </source>
</evidence>
<dbReference type="SUPFAM" id="SSF48113">
    <property type="entry name" value="Heme-dependent peroxidases"/>
    <property type="match status" value="1"/>
</dbReference>
<dbReference type="PANTHER" id="PTHR11475:SF4">
    <property type="entry name" value="CHORION PEROXIDASE"/>
    <property type="match status" value="1"/>
</dbReference>
<organism evidence="6 7">
    <name type="scientific">Methylobacterium aerolatum</name>
    <dbReference type="NCBI Taxonomy" id="418708"/>
    <lineage>
        <taxon>Bacteria</taxon>
        <taxon>Pseudomonadati</taxon>
        <taxon>Pseudomonadota</taxon>
        <taxon>Alphaproteobacteria</taxon>
        <taxon>Hyphomicrobiales</taxon>
        <taxon>Methylobacteriaceae</taxon>
        <taxon>Methylobacterium</taxon>
    </lineage>
</organism>
<protein>
    <submittedName>
        <fullName evidence="6">Ca2+-binding RTX toxin-like protein</fullName>
    </submittedName>
</protein>
<feature type="compositionally biased region" description="Low complexity" evidence="4">
    <location>
        <begin position="2376"/>
        <end position="2395"/>
    </location>
</feature>
<dbReference type="PROSITE" id="PS00330">
    <property type="entry name" value="HEMOLYSIN_CALCIUM"/>
    <property type="match status" value="3"/>
</dbReference>
<dbReference type="PROSITE" id="PS50292">
    <property type="entry name" value="PEROXIDASE_3"/>
    <property type="match status" value="1"/>
</dbReference>
<dbReference type="Gene3D" id="1.10.640.10">
    <property type="entry name" value="Haem peroxidase domain superfamily, animal type"/>
    <property type="match status" value="2"/>
</dbReference>
<dbReference type="InterPro" id="IPR040853">
    <property type="entry name" value="RapA2_cadherin-like"/>
</dbReference>
<feature type="region of interest" description="Disordered" evidence="4">
    <location>
        <begin position="2358"/>
        <end position="2402"/>
    </location>
</feature>
<evidence type="ECO:0000256" key="3">
    <source>
        <dbReference type="ARBA" id="ARBA00023180"/>
    </source>
</evidence>
<proteinExistence type="predicted"/>
<dbReference type="Gene3D" id="2.150.10.10">
    <property type="entry name" value="Serralysin-like metalloprotease, C-terminal"/>
    <property type="match status" value="5"/>
</dbReference>
<reference evidence="6 7" key="1">
    <citation type="submission" date="2023-07" db="EMBL/GenBank/DDBJ databases">
        <title>Genomic Encyclopedia of Type Strains, Phase IV (KMG-IV): sequencing the most valuable type-strain genomes for metagenomic binning, comparative biology and taxonomic classification.</title>
        <authorList>
            <person name="Goeker M."/>
        </authorList>
    </citation>
    <scope>NUCLEOTIDE SEQUENCE [LARGE SCALE GENOMIC DNA]</scope>
    <source>
        <strain evidence="6 7">DSM 19013</strain>
    </source>
</reference>
<accession>A0ABU0I4W7</accession>
<dbReference type="EMBL" id="JAUSVP010000010">
    <property type="protein sequence ID" value="MDQ0448706.1"/>
    <property type="molecule type" value="Genomic_DNA"/>
</dbReference>
<comment type="caution">
    <text evidence="6">The sequence shown here is derived from an EMBL/GenBank/DDBJ whole genome shotgun (WGS) entry which is preliminary data.</text>
</comment>
<dbReference type="PANTHER" id="PTHR11475">
    <property type="entry name" value="OXIDASE/PEROXIDASE"/>
    <property type="match status" value="1"/>
</dbReference>
<gene>
    <name evidence="6" type="ORF">QO012_003218</name>
</gene>
<comment type="subcellular location">
    <subcellularLocation>
        <location evidence="1">Secreted</location>
    </subcellularLocation>
</comment>
<evidence type="ECO:0000313" key="7">
    <source>
        <dbReference type="Proteomes" id="UP001231124"/>
    </source>
</evidence>
<sequence>MAFDARLKPFVINTSDIRFLIDQINFRPLFDASGNIIVAWDGTGPVFDRRGVAYADQGSAQANLAMWGQSYQNFTDLAGTRDVSGYWNNLTPVLSHYGQSGQIFPRMVTADYRGYLAQVTGDATTGPILVTSVTPDPTTTESTSVTLSDTTDTTVPPGQNLTKIVRELITSGTSVTTSVAQTLSTTVIDGHHLAPTQTTVVADSVTTTTSFDFVRDQVTTTLTSPFGTQEATATSTVQTSPAQVATSTATGTATTLSGAELDGRYHHFTTAYALAHQDYAVTAALPGTGIEGNTTAADGTAINIKNVVDYTPRMISRAITTGDVVYDTWANHAADNPLGANGKPVHTANEIYYDPQTGEARVLEWGRLDTVKNGGEGQIDTQARLAASAGRDDHFIGGLNPGVSPSNGFFVLFGQFFDHGLDFIDKGQANASGGAVTIKIALGIDDPLYGMLGPDGQPVTEITINRAKVQTLDAKGSEYANHVSPFIDQSQTYGSDEQRTALLREWVSTDGGASFHAGMNLLDGHTLKTAWAKPDGTLTNATLPTLNELRTHLDATKRDALTWDDVANLRNRDAAGHVVAGTSGEALLLDMNPHFDRAHLLGGQGETGAEAQKVLDAIATLGQAGIRPGDTFGFNANGVLTLHLGSDLPTGPQSPPIPAGTDLTGASALAGWVNFADFSIMQTPPGVSAASVESVRNAVSDILLASVGDHYVAGDGRVNENFGLTSVHHVFHEEHNFQVQNLIDALHRQDVATDDATHAKLHEFQIDTGRTNAAGDFIRADGSIAWNEDKVFLGAKLIVEMEYQHAAVDQYARNVSPNIQEFVGYSPDKQPDVTLEYAQVAFRFGHSTLRETIDTIDPTGGITGKIMGYALHDAFLNPEKFGDLGPASIVLGMTHQQQNEVDEFVTPALNQGLLGQPLDLAAINIARGRDIGVPTLNDFREALGMVRYTSWNDFGQNMQHPSSLVNFIAAYAFDGAMDKAHAVLDLASHAFADDAAGAVLGTVLGWTGTVAELVTRAGAFLSGDASVGGAGTLGFNQIDTWIGGLAEVHQPGGLLGETFDKVFVTQIESLMDGDRFYYLYRLAGQQFGEEVANGQLKDIFERNTGLTHLNGNIFGYADQYVDLGARKEVLAAGQTESLTTGNEHKYGDLADVANGTMGIYSNGGVSNGHDGGLIAISGKTYIQDTRLSADNPMSADYHGGDNAYALNGYVNLDGTPNSGAESSEVIVGSKGDDLIYAQGGDDTVYGEGGNDVIYGGFGIDRLYGGTGSDTMYGGDNPDLMDGGAGDDFLYGESSGTDINGADQIIGGSGNDLLDGGTGIDKLSAGSGDDKIYGGQDTDPFTHGGDGNDLVDGGSGGDILYGDNGDDLVIGGADQDQLFGGDGDDILRPGDPTGALTIGSDEVLGGDGTDTNDKGFDLIDFSDNNARPKGVVFDLGNQANPNVTVNGSPTQVPSFQIDGAIGSVSDDTLTGSDPSDAGNGADASIAGQNWLIGGSGNDTLEGLGGNDIIIGGSVRLDALIGTDKGVRYDAEGNAVRDAAGHVILTGQNSTYDHHNNNAGLTDAEQLMDARYQGASHRVGYADVLGSDGLIDAANALGGAQFDKHFTEMLRSAQFKDTVLGDGGTDGTADTAVFTGNLARYTIQVIDFTASNGVAMPALKITDNRTAADFLDANGNPLLDANGNPLTSDGTDLLVGVEYARFADQTISLKLQKPVLDLHAYDTTVATLADNFNASQWSNSNGTATWTTAWSETGDFVANANQVTGGQIQLNAAGSGQLRLSDNGDGASIQRTVDLSGASGATLAFDYRLNSFDTGDKVVASISFDNGATWHEIRTFQGTGAGNNTNGQGTVSVDLTTIKATTETFGANAIVKVEAVTTVGGGTSANNGYVAIDNLRIDVTKTTADADPFPNYTTTFTENGAAVTIARNPTITDDGAIIHSAKVVLTNAQAGDTVNGHDIAGDNISIATDTSVPGRITLTLTGDDTLAHYQAQIAAITFANTSNNPSPVDRIIQVTVNDGLLDSNLATTTVHVVPVNDAPTARADSVVTNVGNGPNGIVVPDWALLANDTDPDGPNPLAITGVSGFNSLTATHGSAAGAVTILDSGTTLNAPNGGSFSYTVTDGGAAPNTATGTVTLRQQTGANLNGTTGADILVDGATGHTIAGGRGDDIVLAGDGADTITWTASGSVTQGSIFGIPFTTVNVATDGHDFIDGGAGTDSFVLTSTVTGNNAAAQANSEVAETFDVYTLAEAQGAGITGLRNVAGEIVITRNGAVAAELVNVEEITINTGAGTDTVRVHGNFAPTQLAYNTIHVNDADGGDTVDITGLTSDHRIVLSTDAAGHIVGAVRPQDVVDHHGATALPADGAATDGSAPDASGPDDTGTGHDTAGGPPAAGPDETSQTGDALFGTAEADLLVGHGATATIMGLGGDDLILGTGGADVIQAGAGDDLVKAGAGDDAAFGGAGEDSLFGGAGNDLVAGEAGDDRLFGEAGDDVLEGGQGHDVVFAGGGDDRVLATVGDGDDLYFGEAGSDTIDYSAIGDAITVDLGNGIDHHGSVVSAGSGSDSIFGFENFIGGAGNDTIIANDQANVLDGGGGDNTFVFRSAADADGDTIKGFQPGDVIDLTGIDADASAEGRQSFVLFAGTNFTAAGQVIVSHETVAGQEQTLVQASTTGGPQADFRIVLEGHHDLTAANFHSVH</sequence>